<dbReference type="Proteomes" id="UP001396898">
    <property type="component" value="Unassembled WGS sequence"/>
</dbReference>
<name>A0ABR1T256_9PEZI</name>
<feature type="region of interest" description="Disordered" evidence="1">
    <location>
        <begin position="355"/>
        <end position="398"/>
    </location>
</feature>
<evidence type="ECO:0000313" key="2">
    <source>
        <dbReference type="EMBL" id="KAK8040673.1"/>
    </source>
</evidence>
<evidence type="ECO:0000313" key="3">
    <source>
        <dbReference type="Proteomes" id="UP001396898"/>
    </source>
</evidence>
<feature type="region of interest" description="Disordered" evidence="1">
    <location>
        <begin position="1"/>
        <end position="24"/>
    </location>
</feature>
<accession>A0ABR1T256</accession>
<protein>
    <submittedName>
        <fullName evidence="2">Uncharacterized protein</fullName>
    </submittedName>
</protein>
<reference evidence="2 3" key="1">
    <citation type="submission" date="2023-01" db="EMBL/GenBank/DDBJ databases">
        <title>Analysis of 21 Apiospora genomes using comparative genomics revels a genus with tremendous synthesis potential of carbohydrate active enzymes and secondary metabolites.</title>
        <authorList>
            <person name="Sorensen T."/>
        </authorList>
    </citation>
    <scope>NUCLEOTIDE SEQUENCE [LARGE SCALE GENOMIC DNA]</scope>
    <source>
        <strain evidence="2 3">CBS 20057</strain>
    </source>
</reference>
<dbReference type="EMBL" id="JAQQWI010000001">
    <property type="protein sequence ID" value="KAK8040673.1"/>
    <property type="molecule type" value="Genomic_DNA"/>
</dbReference>
<sequence length="398" mass="43105">MKIAGKEKVNSPPRSTPPPAEQSRYNALIAKLNKRGAFDPIEDVAKRRHSKSDGQLDMPYNAVSSKAGSTLNPKASEFTVSEFPKQHPATFSQPSAPIAGRPSVLDFFDPTKDSPQVPDLNPKAIDDLRAWGRVFLDLLDAISHDEGQKEKLMNSLGDVRFPPGLLPPPALQPNLANLQQQPPSEWPIPQSAQLLPGMQPIPGCEEFMPPVPAGLCNDMNAYLLAAREVCPPTQALGHAGGHTAAVPPPIGLQAPGGLQANLQPNAPFAPQPGMAPFPISQAPPMQAVNRPVSNMPQQPGLNGPHNSGASRSNAYPHGFGPTPVSKPKGPPRPNDPRWCKQQMMYEAYLEWQRSTDTGYHKKCKDRQAKRAERQRGGKDRQKNEAERFSSEGAVGVSM</sequence>
<keyword evidence="3" id="KW-1185">Reference proteome</keyword>
<feature type="region of interest" description="Disordered" evidence="1">
    <location>
        <begin position="46"/>
        <end position="70"/>
    </location>
</feature>
<feature type="compositionally biased region" description="Basic and acidic residues" evidence="1">
    <location>
        <begin position="365"/>
        <end position="389"/>
    </location>
</feature>
<evidence type="ECO:0000256" key="1">
    <source>
        <dbReference type="SAM" id="MobiDB-lite"/>
    </source>
</evidence>
<feature type="region of interest" description="Disordered" evidence="1">
    <location>
        <begin position="272"/>
        <end position="338"/>
    </location>
</feature>
<gene>
    <name evidence="2" type="ORF">PG991_000461</name>
</gene>
<organism evidence="2 3">
    <name type="scientific">Apiospora marii</name>
    <dbReference type="NCBI Taxonomy" id="335849"/>
    <lineage>
        <taxon>Eukaryota</taxon>
        <taxon>Fungi</taxon>
        <taxon>Dikarya</taxon>
        <taxon>Ascomycota</taxon>
        <taxon>Pezizomycotina</taxon>
        <taxon>Sordariomycetes</taxon>
        <taxon>Xylariomycetidae</taxon>
        <taxon>Amphisphaeriales</taxon>
        <taxon>Apiosporaceae</taxon>
        <taxon>Apiospora</taxon>
    </lineage>
</organism>
<feature type="compositionally biased region" description="Polar residues" evidence="1">
    <location>
        <begin position="291"/>
        <end position="313"/>
    </location>
</feature>
<proteinExistence type="predicted"/>
<comment type="caution">
    <text evidence="2">The sequence shown here is derived from an EMBL/GenBank/DDBJ whole genome shotgun (WGS) entry which is preliminary data.</text>
</comment>